<dbReference type="InterPro" id="IPR055754">
    <property type="entry name" value="DUF7330"/>
</dbReference>
<evidence type="ECO:0000259" key="2">
    <source>
        <dbReference type="Pfam" id="PF24016"/>
    </source>
</evidence>
<protein>
    <recommendedName>
        <fullName evidence="2">DUF7330 domain-containing protein</fullName>
    </recommendedName>
</protein>
<feature type="compositionally biased region" description="Basic and acidic residues" evidence="1">
    <location>
        <begin position="15"/>
        <end position="26"/>
    </location>
</feature>
<comment type="caution">
    <text evidence="3">The sequence shown here is derived from an EMBL/GenBank/DDBJ whole genome shotgun (WGS) entry which is preliminary data.</text>
</comment>
<dbReference type="EMBL" id="MU151236">
    <property type="protein sequence ID" value="KAF9446621.1"/>
    <property type="molecule type" value="Genomic_DNA"/>
</dbReference>
<dbReference type="OrthoDB" id="2593559at2759"/>
<feature type="domain" description="DUF7330" evidence="2">
    <location>
        <begin position="51"/>
        <end position="234"/>
    </location>
</feature>
<name>A0A9P5XB52_9AGAR</name>
<feature type="region of interest" description="Disordered" evidence="1">
    <location>
        <begin position="15"/>
        <end position="52"/>
    </location>
</feature>
<organism evidence="3 4">
    <name type="scientific">Macrolepiota fuliginosa MF-IS2</name>
    <dbReference type="NCBI Taxonomy" id="1400762"/>
    <lineage>
        <taxon>Eukaryota</taxon>
        <taxon>Fungi</taxon>
        <taxon>Dikarya</taxon>
        <taxon>Basidiomycota</taxon>
        <taxon>Agaricomycotina</taxon>
        <taxon>Agaricomycetes</taxon>
        <taxon>Agaricomycetidae</taxon>
        <taxon>Agaricales</taxon>
        <taxon>Agaricineae</taxon>
        <taxon>Agaricaceae</taxon>
        <taxon>Macrolepiota</taxon>
    </lineage>
</organism>
<evidence type="ECO:0000313" key="3">
    <source>
        <dbReference type="EMBL" id="KAF9446621.1"/>
    </source>
</evidence>
<reference evidence="3" key="1">
    <citation type="submission" date="2020-11" db="EMBL/GenBank/DDBJ databases">
        <authorList>
            <consortium name="DOE Joint Genome Institute"/>
            <person name="Ahrendt S."/>
            <person name="Riley R."/>
            <person name="Andreopoulos W."/>
            <person name="Labutti K."/>
            <person name="Pangilinan J."/>
            <person name="Ruiz-Duenas F.J."/>
            <person name="Barrasa J.M."/>
            <person name="Sanchez-Garcia M."/>
            <person name="Camarero S."/>
            <person name="Miyauchi S."/>
            <person name="Serrano A."/>
            <person name="Linde D."/>
            <person name="Babiker R."/>
            <person name="Drula E."/>
            <person name="Ayuso-Fernandez I."/>
            <person name="Pacheco R."/>
            <person name="Padilla G."/>
            <person name="Ferreira P."/>
            <person name="Barriuso J."/>
            <person name="Kellner H."/>
            <person name="Castanera R."/>
            <person name="Alfaro M."/>
            <person name="Ramirez L."/>
            <person name="Pisabarro A.G."/>
            <person name="Kuo A."/>
            <person name="Tritt A."/>
            <person name="Lipzen A."/>
            <person name="He G."/>
            <person name="Yan M."/>
            <person name="Ng V."/>
            <person name="Cullen D."/>
            <person name="Martin F."/>
            <person name="Rosso M.-N."/>
            <person name="Henrissat B."/>
            <person name="Hibbett D."/>
            <person name="Martinez A.T."/>
            <person name="Grigoriev I.V."/>
        </authorList>
    </citation>
    <scope>NUCLEOTIDE SEQUENCE</scope>
    <source>
        <strain evidence="3">MF-IS2</strain>
    </source>
</reference>
<proteinExistence type="predicted"/>
<dbReference type="Proteomes" id="UP000807342">
    <property type="component" value="Unassembled WGS sequence"/>
</dbReference>
<sequence>MILVDDKQIEALESRRLAEEQVHREPPPTYASLQQASSSNQSLPSGGNPTNFLSMTRLHESLRENVTIDPTLYVPTFLLPPLSPDETLETRKHLRLESTHGSISASIKIVPNFGDEKCKVRMFMRSTHGGISARIHGQEPRYPFQLVAHSANGNIALRLPRSFQGPIMISLRHGSVKFSDGINQNLTTFGEANYVRHCFVGDFSRWADSRNDWNGDEIVIEAKHGGVRIQYEDDVPGSLVRARPSLLNRVFGF</sequence>
<evidence type="ECO:0000313" key="4">
    <source>
        <dbReference type="Proteomes" id="UP000807342"/>
    </source>
</evidence>
<dbReference type="Pfam" id="PF24016">
    <property type="entry name" value="DUF7330"/>
    <property type="match status" value="1"/>
</dbReference>
<keyword evidence="4" id="KW-1185">Reference proteome</keyword>
<feature type="compositionally biased region" description="Low complexity" evidence="1">
    <location>
        <begin position="31"/>
        <end position="49"/>
    </location>
</feature>
<gene>
    <name evidence="3" type="ORF">P691DRAFT_794250</name>
</gene>
<dbReference type="AlphaFoldDB" id="A0A9P5XB52"/>
<evidence type="ECO:0000256" key="1">
    <source>
        <dbReference type="SAM" id="MobiDB-lite"/>
    </source>
</evidence>
<accession>A0A9P5XB52</accession>